<evidence type="ECO:0000313" key="1">
    <source>
        <dbReference type="EMBL" id="QVT80605.1"/>
    </source>
</evidence>
<keyword evidence="2" id="KW-1185">Reference proteome</keyword>
<accession>A0ABX8EL55</accession>
<organism evidence="1 2">
    <name type="scientific">Nocardioides aquaticus</name>
    <dbReference type="NCBI Taxonomy" id="160826"/>
    <lineage>
        <taxon>Bacteria</taxon>
        <taxon>Bacillati</taxon>
        <taxon>Actinomycetota</taxon>
        <taxon>Actinomycetes</taxon>
        <taxon>Propionibacteriales</taxon>
        <taxon>Nocardioidaceae</taxon>
        <taxon>Nocardioides</taxon>
    </lineage>
</organism>
<name>A0ABX8EL55_9ACTN</name>
<proteinExistence type="predicted"/>
<gene>
    <name evidence="1" type="ORF">ENKNEFLB_03004</name>
</gene>
<dbReference type="RefSeq" id="WP_214056133.1">
    <property type="nucleotide sequence ID" value="NZ_BAAAHS010000007.1"/>
</dbReference>
<evidence type="ECO:0000313" key="2">
    <source>
        <dbReference type="Proteomes" id="UP000679307"/>
    </source>
</evidence>
<dbReference type="Pfam" id="PF13651">
    <property type="entry name" value="EcoRI_methylase"/>
    <property type="match status" value="1"/>
</dbReference>
<reference evidence="1 2" key="1">
    <citation type="submission" date="2021-05" db="EMBL/GenBank/DDBJ databases">
        <title>Complete genome of Nocardioides aquaticus KCTC 9944T isolated from meromictic and hypersaline Ekho Lake, Antarctica.</title>
        <authorList>
            <person name="Hwang K."/>
            <person name="Kim K.M."/>
            <person name="Choe H."/>
        </authorList>
    </citation>
    <scope>NUCLEOTIDE SEQUENCE [LARGE SCALE GENOMIC DNA]</scope>
    <source>
        <strain evidence="1 2">KCTC 9944</strain>
    </source>
</reference>
<sequence length="402" mass="45595">MTTTQSANSHLGAAKAAKNDEFYTQWGDIEREMNAYLEYDPDVFRDKVVLLPCDDPEWSNFAKFFALHFMDYGLKKLISTSYAPDSNPALFSYEPTLFEMGDPKFDETKTHANGKKFVLEPKDINDDGVVNIEDLQWEYLEGDGDFRSEEVTALRDEADFVITNPPFSLFRPFMTWVVGGGRKCSVIGNNNAITYNEVFPHIMANELWKGATANSTDMVFGVPKGAKVSDADRLKAEKLGYPSDDERDYTRLGNSCWFTNIDHGRRHEPLQLMTKADNVKFSKHKEVRGRGYPTYDNFPAIEVPFVDAIPSDHDGLMGVPITFLDKYNPDQFEIVGSSEGDFAPTRTYGPKERVVDGVRMKSNTGTLGCFVRTDSFGEGTYFDVGYPVKRIYKRLFIRRKDA</sequence>
<dbReference type="EMBL" id="CP075371">
    <property type="protein sequence ID" value="QVT80605.1"/>
    <property type="molecule type" value="Genomic_DNA"/>
</dbReference>
<dbReference type="InterPro" id="IPR025247">
    <property type="entry name" value="EcoRI-like_methylase"/>
</dbReference>
<dbReference type="Proteomes" id="UP000679307">
    <property type="component" value="Chromosome"/>
</dbReference>
<evidence type="ECO:0008006" key="3">
    <source>
        <dbReference type="Google" id="ProtNLM"/>
    </source>
</evidence>
<protein>
    <recommendedName>
        <fullName evidence="3">DNA methyltransferase</fullName>
    </recommendedName>
</protein>